<organism evidence="3 4">
    <name type="scientific">Lepidopterella palustris CBS 459.81</name>
    <dbReference type="NCBI Taxonomy" id="1314670"/>
    <lineage>
        <taxon>Eukaryota</taxon>
        <taxon>Fungi</taxon>
        <taxon>Dikarya</taxon>
        <taxon>Ascomycota</taxon>
        <taxon>Pezizomycotina</taxon>
        <taxon>Dothideomycetes</taxon>
        <taxon>Pleosporomycetidae</taxon>
        <taxon>Mytilinidiales</taxon>
        <taxon>Argynnaceae</taxon>
        <taxon>Lepidopterella</taxon>
    </lineage>
</organism>
<accession>A0A8E2JCY4</accession>
<evidence type="ECO:0000256" key="1">
    <source>
        <dbReference type="SAM" id="MobiDB-lite"/>
    </source>
</evidence>
<feature type="compositionally biased region" description="Basic and acidic residues" evidence="1">
    <location>
        <begin position="427"/>
        <end position="449"/>
    </location>
</feature>
<dbReference type="GO" id="GO:0003677">
    <property type="term" value="F:DNA binding"/>
    <property type="evidence" value="ECO:0007669"/>
    <property type="project" value="TreeGrafter"/>
</dbReference>
<dbReference type="PANTHER" id="PTHR19303">
    <property type="entry name" value="TRANSPOSON"/>
    <property type="match status" value="1"/>
</dbReference>
<dbReference type="Pfam" id="PF03184">
    <property type="entry name" value="DDE_1"/>
    <property type="match status" value="1"/>
</dbReference>
<sequence>MPTEPQNVEARARAANKAWQNMEIKNIALAARLHNAPPKREFNRVHGIMSKMERPGSKKKLNEQQEAMLLAYIDRMDELGVGALFHQVHNIAEPTVEEWGIQPGDQYNSDESGFRIGIRGQQWIITRLSNNKRLHSASETSRDFASVLEAISGDGVALPPAVIVKGAQVMHQHLNDTDIPGHYVLGAQSAGYSNDDLAFKLLVLDGHQSHLTKEFVGYCDEQRIHLLAIPPHTSHLLQPLDVVLFQPFKHYHRQAVEMAVQTGCTNFNTVEFLHALRGVRTATFKESSIKSGWAKTVLIPYNPELVLTRQRRQTAVVRPATPPPPTAPRLRAPPRTPETPRRLKQTVARVHSFIQNLPQEHQAQKNRSFRIVKSARKNATLRQLVERDLHLMQAAVSVRAKRQADDQRVVQKGGLVSAKGGRLKISQRVEKEAQKAAKRGEAERATQVA</sequence>
<feature type="region of interest" description="Disordered" evidence="1">
    <location>
        <begin position="420"/>
        <end position="449"/>
    </location>
</feature>
<dbReference type="GO" id="GO:0005634">
    <property type="term" value="C:nucleus"/>
    <property type="evidence" value="ECO:0007669"/>
    <property type="project" value="TreeGrafter"/>
</dbReference>
<dbReference type="Proteomes" id="UP000250266">
    <property type="component" value="Unassembled WGS sequence"/>
</dbReference>
<dbReference type="InterPro" id="IPR050863">
    <property type="entry name" value="CenT-Element_Derived"/>
</dbReference>
<reference evidence="3 4" key="1">
    <citation type="journal article" date="2016" name="Nat. Commun.">
        <title>Ectomycorrhizal ecology is imprinted in the genome of the dominant symbiotic fungus Cenococcum geophilum.</title>
        <authorList>
            <consortium name="DOE Joint Genome Institute"/>
            <person name="Peter M."/>
            <person name="Kohler A."/>
            <person name="Ohm R.A."/>
            <person name="Kuo A."/>
            <person name="Krutzmann J."/>
            <person name="Morin E."/>
            <person name="Arend M."/>
            <person name="Barry K.W."/>
            <person name="Binder M."/>
            <person name="Choi C."/>
            <person name="Clum A."/>
            <person name="Copeland A."/>
            <person name="Grisel N."/>
            <person name="Haridas S."/>
            <person name="Kipfer T."/>
            <person name="LaButti K."/>
            <person name="Lindquist E."/>
            <person name="Lipzen A."/>
            <person name="Maire R."/>
            <person name="Meier B."/>
            <person name="Mihaltcheva S."/>
            <person name="Molinier V."/>
            <person name="Murat C."/>
            <person name="Poggeler S."/>
            <person name="Quandt C.A."/>
            <person name="Sperisen C."/>
            <person name="Tritt A."/>
            <person name="Tisserant E."/>
            <person name="Crous P.W."/>
            <person name="Henrissat B."/>
            <person name="Nehls U."/>
            <person name="Egli S."/>
            <person name="Spatafora J.W."/>
            <person name="Grigoriev I.V."/>
            <person name="Martin F.M."/>
        </authorList>
    </citation>
    <scope>NUCLEOTIDE SEQUENCE [LARGE SCALE GENOMIC DNA]</scope>
    <source>
        <strain evidence="3 4">CBS 459.81</strain>
    </source>
</reference>
<protein>
    <submittedName>
        <fullName evidence="3">DDE-domain-containing protein</fullName>
    </submittedName>
</protein>
<feature type="region of interest" description="Disordered" evidence="1">
    <location>
        <begin position="313"/>
        <end position="340"/>
    </location>
</feature>
<dbReference type="OrthoDB" id="3943683at2759"/>
<dbReference type="InterPro" id="IPR004875">
    <property type="entry name" value="DDE_SF_endonuclease_dom"/>
</dbReference>
<proteinExistence type="predicted"/>
<evidence type="ECO:0000313" key="4">
    <source>
        <dbReference type="Proteomes" id="UP000250266"/>
    </source>
</evidence>
<dbReference type="EMBL" id="KV745126">
    <property type="protein sequence ID" value="OCK77464.1"/>
    <property type="molecule type" value="Genomic_DNA"/>
</dbReference>
<dbReference type="PANTHER" id="PTHR19303:SF74">
    <property type="entry name" value="POGO TRANSPOSABLE ELEMENT WITH KRAB DOMAIN"/>
    <property type="match status" value="1"/>
</dbReference>
<feature type="domain" description="DDE-1" evidence="2">
    <location>
        <begin position="201"/>
        <end position="293"/>
    </location>
</feature>
<name>A0A8E2JCY4_9PEZI</name>
<evidence type="ECO:0000313" key="3">
    <source>
        <dbReference type="EMBL" id="OCK77464.1"/>
    </source>
</evidence>
<evidence type="ECO:0000259" key="2">
    <source>
        <dbReference type="Pfam" id="PF03184"/>
    </source>
</evidence>
<gene>
    <name evidence="3" type="ORF">K432DRAFT_427984</name>
</gene>
<keyword evidence="4" id="KW-1185">Reference proteome</keyword>
<dbReference type="AlphaFoldDB" id="A0A8E2JCY4"/>